<evidence type="ECO:0000256" key="1">
    <source>
        <dbReference type="SAM" id="Phobius"/>
    </source>
</evidence>
<evidence type="ECO:0000259" key="2">
    <source>
        <dbReference type="Pfam" id="PF09990"/>
    </source>
</evidence>
<feature type="transmembrane region" description="Helical" evidence="1">
    <location>
        <begin position="88"/>
        <end position="107"/>
    </location>
</feature>
<proteinExistence type="predicted"/>
<reference evidence="3 4" key="1">
    <citation type="submission" date="2019-12" db="EMBL/GenBank/DDBJ databases">
        <title>Genomic-based taxomic classification of the family Erythrobacteraceae.</title>
        <authorList>
            <person name="Xu L."/>
        </authorList>
    </citation>
    <scope>NUCLEOTIDE SEQUENCE [LARGE SCALE GENOMIC DNA]</scope>
    <source>
        <strain evidence="3 4">RC4-10-4</strain>
    </source>
</reference>
<name>A0A844ZZJ2_9SPHN</name>
<dbReference type="AlphaFoldDB" id="A0A844ZZJ2"/>
<feature type="transmembrane region" description="Helical" evidence="1">
    <location>
        <begin position="51"/>
        <end position="76"/>
    </location>
</feature>
<sequence length="150" mass="15970">MTDPGVRTAPLASPIHAILLAFPVALYPAALVSDIAYLQTAVVQWTNFSQWLIAGADLFAGLLLAWALIAFFFGPGRRMGARGARGRSLLYLIVVASMFVTGFVNALQHAKDGWHSVGTAGLVMSIVCTVLALVAAFIVHSRTVVTETRS</sequence>
<dbReference type="EMBL" id="WTYH01000001">
    <property type="protein sequence ID" value="MXO92670.1"/>
    <property type="molecule type" value="Genomic_DNA"/>
</dbReference>
<comment type="caution">
    <text evidence="3">The sequence shown here is derived from an EMBL/GenBank/DDBJ whole genome shotgun (WGS) entry which is preliminary data.</text>
</comment>
<organism evidence="3 4">
    <name type="scientific">Aurantiacibacter arachoides</name>
    <dbReference type="NCBI Taxonomy" id="1850444"/>
    <lineage>
        <taxon>Bacteria</taxon>
        <taxon>Pseudomonadati</taxon>
        <taxon>Pseudomonadota</taxon>
        <taxon>Alphaproteobacteria</taxon>
        <taxon>Sphingomonadales</taxon>
        <taxon>Erythrobacteraceae</taxon>
        <taxon>Aurantiacibacter</taxon>
    </lineage>
</organism>
<keyword evidence="1" id="KW-0812">Transmembrane</keyword>
<dbReference type="OrthoDB" id="2873672at2"/>
<gene>
    <name evidence="3" type="ORF">GRI62_03490</name>
</gene>
<accession>A0A844ZZJ2</accession>
<feature type="transmembrane region" description="Helical" evidence="1">
    <location>
        <begin position="119"/>
        <end position="139"/>
    </location>
</feature>
<dbReference type="RefSeq" id="WP_131452022.1">
    <property type="nucleotide sequence ID" value="NZ_BMJK01000001.1"/>
</dbReference>
<feature type="domain" description="DUF2231" evidence="2">
    <location>
        <begin position="13"/>
        <end position="136"/>
    </location>
</feature>
<protein>
    <recommendedName>
        <fullName evidence="2">DUF2231 domain-containing protein</fullName>
    </recommendedName>
</protein>
<evidence type="ECO:0000313" key="3">
    <source>
        <dbReference type="EMBL" id="MXO92670.1"/>
    </source>
</evidence>
<evidence type="ECO:0000313" key="4">
    <source>
        <dbReference type="Proteomes" id="UP000460626"/>
    </source>
</evidence>
<feature type="transmembrane region" description="Helical" evidence="1">
    <location>
        <begin position="12"/>
        <end position="31"/>
    </location>
</feature>
<keyword evidence="4" id="KW-1185">Reference proteome</keyword>
<keyword evidence="1" id="KW-1133">Transmembrane helix</keyword>
<dbReference type="InterPro" id="IPR019251">
    <property type="entry name" value="DUF2231_TM"/>
</dbReference>
<dbReference type="Proteomes" id="UP000460626">
    <property type="component" value="Unassembled WGS sequence"/>
</dbReference>
<keyword evidence="1" id="KW-0472">Membrane</keyword>
<dbReference type="Pfam" id="PF09990">
    <property type="entry name" value="DUF2231"/>
    <property type="match status" value="1"/>
</dbReference>